<dbReference type="EMBL" id="VNHX01000013">
    <property type="protein sequence ID" value="TYP94182.1"/>
    <property type="molecule type" value="Genomic_DNA"/>
</dbReference>
<reference evidence="2 3" key="1">
    <citation type="submission" date="2019-07" db="EMBL/GenBank/DDBJ databases">
        <title>Genomic Encyclopedia of Archaeal and Bacterial Type Strains, Phase II (KMG-II): from individual species to whole genera.</title>
        <authorList>
            <person name="Goeker M."/>
        </authorList>
    </citation>
    <scope>NUCLEOTIDE SEQUENCE [LARGE SCALE GENOMIC DNA]</scope>
    <source>
        <strain evidence="2 3">DSM 18850</strain>
    </source>
</reference>
<dbReference type="InterPro" id="IPR004843">
    <property type="entry name" value="Calcineurin-like_PHP"/>
</dbReference>
<evidence type="ECO:0000313" key="2">
    <source>
        <dbReference type="EMBL" id="TYP94182.1"/>
    </source>
</evidence>
<dbReference type="Pfam" id="PF00149">
    <property type="entry name" value="Metallophos"/>
    <property type="match status" value="1"/>
</dbReference>
<dbReference type="RefSeq" id="WP_148909000.1">
    <property type="nucleotide sequence ID" value="NZ_VNHX01000013.1"/>
</dbReference>
<evidence type="ECO:0000259" key="1">
    <source>
        <dbReference type="Pfam" id="PF00149"/>
    </source>
</evidence>
<dbReference type="InterPro" id="IPR029052">
    <property type="entry name" value="Metallo-depent_PP-like"/>
</dbReference>
<protein>
    <submittedName>
        <fullName evidence="2">Calcineurin-like phosphoesterase family protein</fullName>
    </submittedName>
</protein>
<dbReference type="SUPFAM" id="SSF56300">
    <property type="entry name" value="Metallo-dependent phosphatases"/>
    <property type="match status" value="1"/>
</dbReference>
<evidence type="ECO:0000313" key="3">
    <source>
        <dbReference type="Proteomes" id="UP000325105"/>
    </source>
</evidence>
<keyword evidence="3" id="KW-1185">Reference proteome</keyword>
<organism evidence="2 3">
    <name type="scientific">Sphingobacterium allocomposti</name>
    <dbReference type="NCBI Taxonomy" id="415956"/>
    <lineage>
        <taxon>Bacteria</taxon>
        <taxon>Pseudomonadati</taxon>
        <taxon>Bacteroidota</taxon>
        <taxon>Sphingobacteriia</taxon>
        <taxon>Sphingobacteriales</taxon>
        <taxon>Sphingobacteriaceae</taxon>
        <taxon>Sphingobacterium</taxon>
    </lineage>
</organism>
<dbReference type="Gene3D" id="3.60.21.10">
    <property type="match status" value="1"/>
</dbReference>
<sequence length="383" mass="43527">MKDLRYTRPIVLKDVPDDSHNFKPLPVPSGSYPYRLALQEVLQTPLHALARRMSFHMVGDTGSARHSDFQAVIATAMVQQTDGIENKPSFLYHLGDIVYNHGEAHEYPAQFLKHYEDYPAPIFAIAGNHDGDINPHTEVPYQSLDAFMDVFCDTQRRPIGFGMGSKRLSMIQPNVYWTLETPLARFIGLYANVTKHGIITEEQRQWFLSELTHAEEHRGEQAIIVCIHHAPYSADTNHGSSLAMISFLESAFEATGVRPDAVFSGHVHNYQRFERKEEDGHITPYIVSGAGGYADLHTIACTDNPRVGSLPGRDDIELVAYCDRHFGFLHMTIERVKEELQLVGKYYCLPEVFTKPELMQATLYDQFTIPLKRTRPAYNRFAE</sequence>
<feature type="domain" description="Calcineurin-like phosphoesterase" evidence="1">
    <location>
        <begin position="54"/>
        <end position="270"/>
    </location>
</feature>
<dbReference type="InterPro" id="IPR051918">
    <property type="entry name" value="STPP_CPPED1"/>
</dbReference>
<dbReference type="OrthoDB" id="9809781at2"/>
<comment type="caution">
    <text evidence="2">The sequence shown here is derived from an EMBL/GenBank/DDBJ whole genome shotgun (WGS) entry which is preliminary data.</text>
</comment>
<proteinExistence type="predicted"/>
<dbReference type="AlphaFoldDB" id="A0A5S5DHQ6"/>
<gene>
    <name evidence="2" type="ORF">BC792_11350</name>
</gene>
<name>A0A5S5DHQ6_9SPHI</name>
<accession>A0A5S5DHQ6</accession>
<dbReference type="GO" id="GO:0016787">
    <property type="term" value="F:hydrolase activity"/>
    <property type="evidence" value="ECO:0007669"/>
    <property type="project" value="InterPro"/>
</dbReference>
<dbReference type="PANTHER" id="PTHR43143:SF1">
    <property type="entry name" value="SERINE_THREONINE-PROTEIN PHOSPHATASE CPPED1"/>
    <property type="match status" value="1"/>
</dbReference>
<dbReference type="Proteomes" id="UP000325105">
    <property type="component" value="Unassembled WGS sequence"/>
</dbReference>
<dbReference type="PANTHER" id="PTHR43143">
    <property type="entry name" value="METALLOPHOSPHOESTERASE, CALCINEURIN SUPERFAMILY"/>
    <property type="match status" value="1"/>
</dbReference>